<dbReference type="SUPFAM" id="SSF52540">
    <property type="entry name" value="P-loop containing nucleoside triphosphate hydrolases"/>
    <property type="match status" value="1"/>
</dbReference>
<dbReference type="PIRSF" id="PIRSF007531">
    <property type="entry name" value="CPT"/>
    <property type="match status" value="1"/>
</dbReference>
<comment type="caution">
    <text evidence="3">The sequence shown here is derived from an EMBL/GenBank/DDBJ whole genome shotgun (WGS) entry which is preliminary data.</text>
</comment>
<dbReference type="Proteomes" id="UP000632289">
    <property type="component" value="Unassembled WGS sequence"/>
</dbReference>
<dbReference type="AlphaFoldDB" id="A0A927F1Q0"/>
<gene>
    <name evidence="3" type="ORF">IF129_17785</name>
</gene>
<evidence type="ECO:0000256" key="2">
    <source>
        <dbReference type="PIRSR" id="PIRSR007531-2"/>
    </source>
</evidence>
<dbReference type="Pfam" id="PF07931">
    <property type="entry name" value="CPT"/>
    <property type="match status" value="1"/>
</dbReference>
<dbReference type="GO" id="GO:0016740">
    <property type="term" value="F:transferase activity"/>
    <property type="evidence" value="ECO:0007669"/>
    <property type="project" value="InterPro"/>
</dbReference>
<reference evidence="3" key="1">
    <citation type="submission" date="2020-09" db="EMBL/GenBank/DDBJ databases">
        <title>Secondary metabolite and genome analysis of marine Streptomyces chumphonensis KK1-2T.</title>
        <authorList>
            <person name="Phongsopitanun W."/>
            <person name="Kanchanasin P."/>
            <person name="Pittayakhajonwut P."/>
            <person name="Suwanborirux K."/>
            <person name="Tanasupawat S."/>
        </authorList>
    </citation>
    <scope>NUCLEOTIDE SEQUENCE</scope>
    <source>
        <strain evidence="3">KK1-2</strain>
    </source>
</reference>
<feature type="active site" evidence="1">
    <location>
        <position position="44"/>
    </location>
</feature>
<dbReference type="RefSeq" id="WP_191210679.1">
    <property type="nucleotide sequence ID" value="NZ_BAABKL010000050.1"/>
</dbReference>
<sequence length="195" mass="20941">MSEAPIVPAGRIVLLNGASSSGKSSIANALVTLFDEPHLLMSVDRFYAMLPRAGAALSGPVSEEEAVRRTQAGFHRAVAGMAAAGNHLVIDQVLSRPWRLPDLLSVLDGFAVTFVGVHCPPDELARRERARGDRRVGQAAAQLPVVHAHGLYDVECDTSVLTPQACAEHIKRQMDGRTTRRAFDVLRDRVASGEG</sequence>
<evidence type="ECO:0000313" key="3">
    <source>
        <dbReference type="EMBL" id="MBD3933395.1"/>
    </source>
</evidence>
<protein>
    <submittedName>
        <fullName evidence="3">AAA family ATPase</fullName>
    </submittedName>
</protein>
<proteinExistence type="predicted"/>
<evidence type="ECO:0000256" key="1">
    <source>
        <dbReference type="PIRSR" id="PIRSR007531-1"/>
    </source>
</evidence>
<dbReference type="Gene3D" id="3.40.50.300">
    <property type="entry name" value="P-loop containing nucleotide triphosphate hydrolases"/>
    <property type="match status" value="1"/>
</dbReference>
<dbReference type="InterPro" id="IPR027417">
    <property type="entry name" value="P-loop_NTPase"/>
</dbReference>
<name>A0A927F1Q0_9ACTN</name>
<dbReference type="EMBL" id="JACXYU010000009">
    <property type="protein sequence ID" value="MBD3933395.1"/>
    <property type="molecule type" value="Genomic_DNA"/>
</dbReference>
<feature type="binding site" evidence="2">
    <location>
        <begin position="17"/>
        <end position="24"/>
    </location>
    <ligand>
        <name>ATP</name>
        <dbReference type="ChEBI" id="CHEBI:30616"/>
    </ligand>
</feature>
<dbReference type="GO" id="GO:0005524">
    <property type="term" value="F:ATP binding"/>
    <property type="evidence" value="ECO:0007669"/>
    <property type="project" value="InterPro"/>
</dbReference>
<keyword evidence="4" id="KW-1185">Reference proteome</keyword>
<accession>A0A927F1Q0</accession>
<organism evidence="3 4">
    <name type="scientific">Streptomyces chumphonensis</name>
    <dbReference type="NCBI Taxonomy" id="1214925"/>
    <lineage>
        <taxon>Bacteria</taxon>
        <taxon>Bacillati</taxon>
        <taxon>Actinomycetota</taxon>
        <taxon>Actinomycetes</taxon>
        <taxon>Kitasatosporales</taxon>
        <taxon>Streptomycetaceae</taxon>
        <taxon>Streptomyces</taxon>
    </lineage>
</organism>
<evidence type="ECO:0000313" key="4">
    <source>
        <dbReference type="Proteomes" id="UP000632289"/>
    </source>
</evidence>
<dbReference type="InterPro" id="IPR012853">
    <property type="entry name" value="CPT"/>
</dbReference>